<dbReference type="NCBIfam" id="TIGR04052">
    <property type="entry name" value="MbnP_like_WxW"/>
    <property type="match status" value="1"/>
</dbReference>
<accession>K6XZW7</accession>
<proteinExistence type="predicted"/>
<reference evidence="3 4" key="1">
    <citation type="journal article" date="2017" name="Antonie Van Leeuwenhoek">
        <title>Rhizobium rhizosphaerae sp. nov., a novel species isolated from rice rhizosphere.</title>
        <authorList>
            <person name="Zhao J.J."/>
            <person name="Zhang J."/>
            <person name="Zhang R.J."/>
            <person name="Zhang C.W."/>
            <person name="Yin H.Q."/>
            <person name="Zhang X.X."/>
        </authorList>
    </citation>
    <scope>NUCLEOTIDE SEQUENCE [LARGE SCALE GENOMIC DNA]</scope>
    <source>
        <strain evidence="3 4">BSs20135</strain>
    </source>
</reference>
<dbReference type="InterPro" id="IPR023977">
    <property type="entry name" value="MbnP-like"/>
</dbReference>
<dbReference type="Pfam" id="PF20243">
    <property type="entry name" value="MbnP"/>
    <property type="match status" value="1"/>
</dbReference>
<evidence type="ECO:0000313" key="4">
    <source>
        <dbReference type="Proteomes" id="UP000006327"/>
    </source>
</evidence>
<dbReference type="InterPro" id="IPR046863">
    <property type="entry name" value="MbnP-like_dom"/>
</dbReference>
<dbReference type="Proteomes" id="UP000006327">
    <property type="component" value="Unassembled WGS sequence"/>
</dbReference>
<dbReference type="eggNOG" id="ENOG5030DUI">
    <property type="taxonomic scope" value="Bacteria"/>
</dbReference>
<name>K6XZW7_9ALTE</name>
<gene>
    <name evidence="3" type="ORF">GARC_0214</name>
</gene>
<dbReference type="AlphaFoldDB" id="K6XZW7"/>
<sequence length="318" mass="34005">MQLNVNFKPFTIASLLAASLLSACGGSSSRDNDDVKNLVPRAFSLNFKAMSGVEEIDCDTMYSGYGDDQSYSVGVSDLRFYVSNIKFYDLYDVEIETTLDENDFQYQNEQGFVGLIDLTSNATGSCALDSLSGTSRTNSLISGTYIDTGVAKVTFDLGLPQAMMKEVIATTSVEDAPSPLNEMYWSWASGYRHFLMNFTIEDTNGVAGNGLLHIGSKSCTGDGLLALETQDECDYVNTPKVALNNFNPAINTVVIDMQNVLAGLRFAPTAAGVDVPGVSCHSAPVAMQADCGPIFENMGISTETGESVATDNSTVTAE</sequence>
<comment type="caution">
    <text evidence="3">The sequence shown here is derived from an EMBL/GenBank/DDBJ whole genome shotgun (WGS) entry which is preliminary data.</text>
</comment>
<feature type="chain" id="PRO_5003897010" description="Copper-binding protein MbnP-like domain-containing protein" evidence="1">
    <location>
        <begin position="24"/>
        <end position="318"/>
    </location>
</feature>
<keyword evidence="1" id="KW-0732">Signal</keyword>
<evidence type="ECO:0000259" key="2">
    <source>
        <dbReference type="Pfam" id="PF20243"/>
    </source>
</evidence>
<dbReference type="STRING" id="493475.GARC_0214"/>
<dbReference type="OrthoDB" id="64245at2"/>
<feature type="signal peptide" evidence="1">
    <location>
        <begin position="1"/>
        <end position="23"/>
    </location>
</feature>
<protein>
    <recommendedName>
        <fullName evidence="2">Copper-binding protein MbnP-like domain-containing protein</fullName>
    </recommendedName>
</protein>
<dbReference type="RefSeq" id="WP_007615782.1">
    <property type="nucleotide sequence ID" value="NZ_BAEO01000005.1"/>
</dbReference>
<organism evidence="3 4">
    <name type="scientific">Paraglaciecola arctica BSs20135</name>
    <dbReference type="NCBI Taxonomy" id="493475"/>
    <lineage>
        <taxon>Bacteria</taxon>
        <taxon>Pseudomonadati</taxon>
        <taxon>Pseudomonadota</taxon>
        <taxon>Gammaproteobacteria</taxon>
        <taxon>Alteromonadales</taxon>
        <taxon>Alteromonadaceae</taxon>
        <taxon>Paraglaciecola</taxon>
    </lineage>
</organism>
<feature type="domain" description="Copper-binding protein MbnP-like" evidence="2">
    <location>
        <begin position="42"/>
        <end position="269"/>
    </location>
</feature>
<dbReference type="EMBL" id="BAEO01000005">
    <property type="protein sequence ID" value="GAC17196.1"/>
    <property type="molecule type" value="Genomic_DNA"/>
</dbReference>
<evidence type="ECO:0000256" key="1">
    <source>
        <dbReference type="SAM" id="SignalP"/>
    </source>
</evidence>
<evidence type="ECO:0000313" key="3">
    <source>
        <dbReference type="EMBL" id="GAC17196.1"/>
    </source>
</evidence>
<keyword evidence="4" id="KW-1185">Reference proteome</keyword>